<dbReference type="EMBL" id="ANOH01000008">
    <property type="protein sequence ID" value="EMI58425.1"/>
    <property type="molecule type" value="Genomic_DNA"/>
</dbReference>
<keyword evidence="2" id="KW-0472">Membrane</keyword>
<evidence type="ECO:0000256" key="1">
    <source>
        <dbReference type="SAM" id="MobiDB-lite"/>
    </source>
</evidence>
<comment type="caution">
    <text evidence="3">The sequence shown here is derived from an EMBL/GenBank/DDBJ whole genome shotgun (WGS) entry which is preliminary data.</text>
</comment>
<reference evidence="3 4" key="1">
    <citation type="journal article" date="2013" name="Mar. Genomics">
        <title>Expression of sulfatases in Rhodopirellula baltica and the diversity of sulfatases in the genus Rhodopirellula.</title>
        <authorList>
            <person name="Wegner C.E."/>
            <person name="Richter-Heitmann T."/>
            <person name="Klindworth A."/>
            <person name="Klockow C."/>
            <person name="Richter M."/>
            <person name="Achstetter T."/>
            <person name="Glockner F.O."/>
            <person name="Harder J."/>
        </authorList>
    </citation>
    <scope>NUCLEOTIDE SEQUENCE [LARGE SCALE GENOMIC DNA]</scope>
    <source>
        <strain evidence="3 4">SM41</strain>
    </source>
</reference>
<name>M5UAH6_9BACT</name>
<organism evidence="3 4">
    <name type="scientific">Rhodopirellula sallentina SM41</name>
    <dbReference type="NCBI Taxonomy" id="1263870"/>
    <lineage>
        <taxon>Bacteria</taxon>
        <taxon>Pseudomonadati</taxon>
        <taxon>Planctomycetota</taxon>
        <taxon>Planctomycetia</taxon>
        <taxon>Pirellulales</taxon>
        <taxon>Pirellulaceae</taxon>
        <taxon>Rhodopirellula</taxon>
    </lineage>
</organism>
<feature type="region of interest" description="Disordered" evidence="1">
    <location>
        <begin position="115"/>
        <end position="134"/>
    </location>
</feature>
<evidence type="ECO:0000313" key="3">
    <source>
        <dbReference type="EMBL" id="EMI58425.1"/>
    </source>
</evidence>
<evidence type="ECO:0000256" key="2">
    <source>
        <dbReference type="SAM" id="Phobius"/>
    </source>
</evidence>
<keyword evidence="4" id="KW-1185">Reference proteome</keyword>
<accession>M5UAH6</accession>
<dbReference type="Proteomes" id="UP000011885">
    <property type="component" value="Unassembled WGS sequence"/>
</dbReference>
<protein>
    <submittedName>
        <fullName evidence="3">Uncharacterized protein</fullName>
    </submittedName>
</protein>
<keyword evidence="2" id="KW-1133">Transmembrane helix</keyword>
<dbReference type="PATRIC" id="fig|1263870.3.peg.174"/>
<keyword evidence="2" id="KW-0812">Transmembrane</keyword>
<sequence length="357" mass="37433">MVGGEEGMERSVFMPVIQCPSCQKSLNLKQMPAGGRIKCPACGSVIPVGGKTQPARSAARPSTGKMLTPEDEGFDFGQIQFPSAGPVAVSNFPSDPYGRTAYQGPIQGDPLGEYVGEPTAEASGGNGTGQSKKKAKGTLSPLALAAILGGTLMFVLMAIVIGTVLATSGSDETADGTESVSGSPSSPAADVAAVKANVPAGYDLVEIAGAVIYMPQGRSVSEDINTVLEYKAVESAKTESYFFFGSMPETAKEVEPERLRKRIAAQLKGGYIGGTQWQRNGYGGIKGRVDQSPFVSDMQVETFHVDGRIFVVGYAPFSMGADPSVQMSVDRGAENEEIKTYQDSFTVGPKPKGGLFW</sequence>
<feature type="transmembrane region" description="Helical" evidence="2">
    <location>
        <begin position="142"/>
        <end position="165"/>
    </location>
</feature>
<proteinExistence type="predicted"/>
<gene>
    <name evidence="3" type="ORF">RSSM_00152</name>
</gene>
<dbReference type="AlphaFoldDB" id="M5UAH6"/>
<evidence type="ECO:0000313" key="4">
    <source>
        <dbReference type="Proteomes" id="UP000011885"/>
    </source>
</evidence>